<accession>A0ABN4TKH4</accession>
<dbReference type="EMBL" id="CP017754">
    <property type="protein sequence ID" value="AOZ06020.1"/>
    <property type="molecule type" value="Genomic_DNA"/>
</dbReference>
<evidence type="ECO:0000313" key="2">
    <source>
        <dbReference type="Proteomes" id="UP000177515"/>
    </source>
</evidence>
<gene>
    <name evidence="1" type="ORF">BKK80_09390</name>
</gene>
<organism evidence="1 2">
    <name type="scientific">Cupriavidus malaysiensis</name>
    <dbReference type="NCBI Taxonomy" id="367825"/>
    <lineage>
        <taxon>Bacteria</taxon>
        <taxon>Pseudomonadati</taxon>
        <taxon>Pseudomonadota</taxon>
        <taxon>Betaproteobacteria</taxon>
        <taxon>Burkholderiales</taxon>
        <taxon>Burkholderiaceae</taxon>
        <taxon>Cupriavidus</taxon>
    </lineage>
</organism>
<sequence>MIAIFVRGASHRPIFIPTRVADTRSLQPSAGDFVSVFSIDGGVEYCIRLHGPVGPACWRGTILSIGREGVPAVVAQGIELDDVVEVDQSEMTNLIHCQRIG</sequence>
<protein>
    <submittedName>
        <fullName evidence="1">Uncharacterized protein</fullName>
    </submittedName>
</protein>
<evidence type="ECO:0000313" key="1">
    <source>
        <dbReference type="EMBL" id="AOZ06020.1"/>
    </source>
</evidence>
<reference evidence="1 2" key="1">
    <citation type="submission" date="2016-10" db="EMBL/GenBank/DDBJ databases">
        <title>Complete genome sequences of three Cupriavidus strains isolated from various Malaysian environments.</title>
        <authorList>
            <person name="Abdullah A.A.-A."/>
            <person name="Shafie N.A.H."/>
            <person name="Lau N.S."/>
        </authorList>
    </citation>
    <scope>NUCLEOTIDE SEQUENCE [LARGE SCALE GENOMIC DNA]</scope>
    <source>
        <strain evidence="1 2">USMAA1020</strain>
    </source>
</reference>
<dbReference type="Proteomes" id="UP000177515">
    <property type="component" value="Chromosome 1"/>
</dbReference>
<proteinExistence type="predicted"/>
<dbReference type="RefSeq" id="WP_071037158.1">
    <property type="nucleotide sequence ID" value="NZ_CP017754.1"/>
</dbReference>
<keyword evidence="2" id="KW-1185">Reference proteome</keyword>
<name>A0ABN4TKH4_9BURK</name>